<dbReference type="PANTHER" id="PTHR11055">
    <property type="entry name" value="BIFUNCTIONAL 3'-PHOSPHOADENOSINE 5'-PHOSPHOSULFATE SYNTHASE"/>
    <property type="match status" value="1"/>
</dbReference>
<dbReference type="Pfam" id="PF01583">
    <property type="entry name" value="APS_kinase"/>
    <property type="match status" value="1"/>
</dbReference>
<dbReference type="GO" id="GO:0005524">
    <property type="term" value="F:ATP binding"/>
    <property type="evidence" value="ECO:0007669"/>
    <property type="project" value="UniProtKB-UniRule"/>
</dbReference>
<gene>
    <name evidence="14 17" type="primary">cysC</name>
    <name evidence="17" type="ORF">J7E47_15965</name>
</gene>
<dbReference type="Proteomes" id="UP000692896">
    <property type="component" value="Unassembled WGS sequence"/>
</dbReference>
<evidence type="ECO:0000256" key="9">
    <source>
        <dbReference type="ARBA" id="ARBA00022777"/>
    </source>
</evidence>
<comment type="catalytic activity">
    <reaction evidence="1 14 15">
        <text>adenosine 5'-phosphosulfate + ATP = 3'-phosphoadenylyl sulfate + ADP + H(+)</text>
        <dbReference type="Rhea" id="RHEA:24152"/>
        <dbReference type="ChEBI" id="CHEBI:15378"/>
        <dbReference type="ChEBI" id="CHEBI:30616"/>
        <dbReference type="ChEBI" id="CHEBI:58243"/>
        <dbReference type="ChEBI" id="CHEBI:58339"/>
        <dbReference type="ChEBI" id="CHEBI:456216"/>
        <dbReference type="EC" id="2.7.1.25"/>
    </reaction>
</comment>
<dbReference type="AlphaFoldDB" id="A0A944DI69"/>
<dbReference type="HAMAP" id="MF_00065">
    <property type="entry name" value="Adenylyl_sulf_kinase"/>
    <property type="match status" value="1"/>
</dbReference>
<dbReference type="InterPro" id="IPR027417">
    <property type="entry name" value="P-loop_NTPase"/>
</dbReference>
<evidence type="ECO:0000256" key="14">
    <source>
        <dbReference type="HAMAP-Rule" id="MF_00065"/>
    </source>
</evidence>
<dbReference type="EC" id="2.7.1.25" evidence="5 14"/>
<feature type="binding site" evidence="14">
    <location>
        <begin position="32"/>
        <end position="39"/>
    </location>
    <ligand>
        <name>ATP</name>
        <dbReference type="ChEBI" id="CHEBI:30616"/>
    </ligand>
</feature>
<comment type="similarity">
    <text evidence="4 14 15">Belongs to the APS kinase family.</text>
</comment>
<accession>A0A944DI69</accession>
<evidence type="ECO:0000256" key="10">
    <source>
        <dbReference type="ARBA" id="ARBA00022840"/>
    </source>
</evidence>
<dbReference type="GO" id="GO:0000103">
    <property type="term" value="P:sulfate assimilation"/>
    <property type="evidence" value="ECO:0007669"/>
    <property type="project" value="UniProtKB-UniRule"/>
</dbReference>
<dbReference type="EMBL" id="JAGGOB010000032">
    <property type="protein sequence ID" value="MBT2330212.1"/>
    <property type="molecule type" value="Genomic_DNA"/>
</dbReference>
<keyword evidence="10 14" id="KW-0067">ATP-binding</keyword>
<proteinExistence type="inferred from homology"/>
<dbReference type="InterPro" id="IPR002891">
    <property type="entry name" value="APS"/>
</dbReference>
<evidence type="ECO:0000256" key="2">
    <source>
        <dbReference type="ARBA" id="ARBA00002632"/>
    </source>
</evidence>
<evidence type="ECO:0000256" key="11">
    <source>
        <dbReference type="ARBA" id="ARBA00029724"/>
    </source>
</evidence>
<comment type="pathway">
    <text evidence="3 14 15">Sulfur metabolism; hydrogen sulfide biosynthesis; sulfite from sulfate: step 2/3.</text>
</comment>
<keyword evidence="7 14" id="KW-0808">Transferase</keyword>
<evidence type="ECO:0000256" key="13">
    <source>
        <dbReference type="ARBA" id="ARBA00031464"/>
    </source>
</evidence>
<evidence type="ECO:0000256" key="1">
    <source>
        <dbReference type="ARBA" id="ARBA00001823"/>
    </source>
</evidence>
<evidence type="ECO:0000256" key="8">
    <source>
        <dbReference type="ARBA" id="ARBA00022741"/>
    </source>
</evidence>
<evidence type="ECO:0000256" key="15">
    <source>
        <dbReference type="RuleBase" id="RU004347"/>
    </source>
</evidence>
<protein>
    <recommendedName>
        <fullName evidence="6 14">Adenylyl-sulfate kinase</fullName>
        <ecNumber evidence="5 14">2.7.1.25</ecNumber>
    </recommendedName>
    <alternativeName>
        <fullName evidence="12 14">APS kinase</fullName>
    </alternativeName>
    <alternativeName>
        <fullName evidence="13 14">ATP adenosine-5'-phosphosulfate 3'-phosphotransferase</fullName>
    </alternativeName>
    <alternativeName>
        <fullName evidence="11 14">Adenosine-5'-phosphosulfate kinase</fullName>
    </alternativeName>
</protein>
<comment type="function">
    <text evidence="2 14 15">Catalyzes the synthesis of activated sulfate.</text>
</comment>
<comment type="caution">
    <text evidence="17">The sequence shown here is derived from an EMBL/GenBank/DDBJ whole genome shotgun (WGS) entry which is preliminary data.</text>
</comment>
<dbReference type="PANTHER" id="PTHR11055:SF63">
    <property type="entry name" value="ADENYLYL-SULFATE KINASE 1, CHLOROPLASTIC"/>
    <property type="match status" value="1"/>
</dbReference>
<evidence type="ECO:0000313" key="17">
    <source>
        <dbReference type="EMBL" id="MBT2330212.1"/>
    </source>
</evidence>
<organism evidence="17 18">
    <name type="scientific">Pseudomonas fluorescens</name>
    <dbReference type="NCBI Taxonomy" id="294"/>
    <lineage>
        <taxon>Bacteria</taxon>
        <taxon>Pseudomonadati</taxon>
        <taxon>Pseudomonadota</taxon>
        <taxon>Gammaproteobacteria</taxon>
        <taxon>Pseudomonadales</taxon>
        <taxon>Pseudomonadaceae</taxon>
        <taxon>Pseudomonas</taxon>
    </lineage>
</organism>
<evidence type="ECO:0000256" key="4">
    <source>
        <dbReference type="ARBA" id="ARBA00007008"/>
    </source>
</evidence>
<evidence type="ECO:0000256" key="12">
    <source>
        <dbReference type="ARBA" id="ARBA00031393"/>
    </source>
</evidence>
<evidence type="ECO:0000256" key="3">
    <source>
        <dbReference type="ARBA" id="ARBA00004806"/>
    </source>
</evidence>
<keyword evidence="9 14" id="KW-0418">Kinase</keyword>
<dbReference type="GO" id="GO:0004020">
    <property type="term" value="F:adenylylsulfate kinase activity"/>
    <property type="evidence" value="ECO:0007669"/>
    <property type="project" value="UniProtKB-UniRule"/>
</dbReference>
<evidence type="ECO:0000259" key="16">
    <source>
        <dbReference type="Pfam" id="PF01583"/>
    </source>
</evidence>
<name>A0A944DI69_PSEFL</name>
<evidence type="ECO:0000256" key="7">
    <source>
        <dbReference type="ARBA" id="ARBA00022679"/>
    </source>
</evidence>
<feature type="active site" description="Phosphoserine intermediate" evidence="14">
    <location>
        <position position="106"/>
    </location>
</feature>
<feature type="domain" description="APS kinase" evidence="16">
    <location>
        <begin position="24"/>
        <end position="172"/>
    </location>
</feature>
<reference evidence="17" key="1">
    <citation type="submission" date="2021-03" db="EMBL/GenBank/DDBJ databases">
        <title>Genomic analysis provides insights into the functional capacity of soil bacteria communities inhabiting an altitudinal gradient in the Atacama Desert.</title>
        <authorList>
            <person name="Gonzalez M."/>
            <person name="Maldonado J."/>
            <person name="Maza F."/>
            <person name="Hodar C."/>
            <person name="Cortes M."/>
            <person name="Palma R."/>
            <person name="Andreani C."/>
            <person name="Gaete A."/>
            <person name="Vasquez-Dean J."/>
            <person name="Acuna V."/>
            <person name="Aguado M."/>
            <person name="Mandakovic D."/>
            <person name="Latorre M."/>
            <person name="Orellana A."/>
            <person name="Gutierrez R."/>
            <person name="Montecino M."/>
            <person name="Allende M."/>
            <person name="Maass A."/>
            <person name="Cambiazo V."/>
        </authorList>
    </citation>
    <scope>NUCLEOTIDE SEQUENCE</scope>
    <source>
        <strain evidence="17">ISL-25</strain>
    </source>
</reference>
<dbReference type="InterPro" id="IPR059117">
    <property type="entry name" value="APS_kinase_dom"/>
</dbReference>
<dbReference type="Gene3D" id="3.40.50.300">
    <property type="entry name" value="P-loop containing nucleotide triphosphate hydrolases"/>
    <property type="match status" value="1"/>
</dbReference>
<dbReference type="NCBIfam" id="NF003013">
    <property type="entry name" value="PRK03846.1"/>
    <property type="match status" value="1"/>
</dbReference>
<evidence type="ECO:0000313" key="18">
    <source>
        <dbReference type="Proteomes" id="UP000692896"/>
    </source>
</evidence>
<keyword evidence="14" id="KW-0597">Phosphoprotein</keyword>
<dbReference type="RefSeq" id="WP_214912802.1">
    <property type="nucleotide sequence ID" value="NZ_JAGGNX010000004.1"/>
</dbReference>
<evidence type="ECO:0000256" key="5">
    <source>
        <dbReference type="ARBA" id="ARBA00012121"/>
    </source>
</evidence>
<sequence length="197" mass="21888">MSKNLSWHAGAVPPHIRSRQLRQRPCALWFTGLSGAGKSTVARLVEEKLFELGYVTVVLDGDNIRHGLCRDLGFGTDDRIENIRRVGEVTKLFLDSGIIVLAALISPFEQDRRMVRTLLGTDFIEVFVDTPLAVCEQRDPKGLYSKARKGEITNFTGIDSPYERPVTPDILIGGTSQSPESCADSVIAYLRERGRLN</sequence>
<evidence type="ECO:0000256" key="6">
    <source>
        <dbReference type="ARBA" id="ARBA00018163"/>
    </source>
</evidence>
<dbReference type="NCBIfam" id="TIGR00455">
    <property type="entry name" value="apsK"/>
    <property type="match status" value="1"/>
</dbReference>
<dbReference type="CDD" id="cd02027">
    <property type="entry name" value="APSK"/>
    <property type="match status" value="1"/>
</dbReference>
<dbReference type="SUPFAM" id="SSF52540">
    <property type="entry name" value="P-loop containing nucleoside triphosphate hydrolases"/>
    <property type="match status" value="1"/>
</dbReference>
<dbReference type="GO" id="GO:0070814">
    <property type="term" value="P:hydrogen sulfide biosynthetic process"/>
    <property type="evidence" value="ECO:0007669"/>
    <property type="project" value="UniProtKB-UniRule"/>
</dbReference>
<keyword evidence="8 14" id="KW-0547">Nucleotide-binding</keyword>